<dbReference type="Proteomes" id="UP000789390">
    <property type="component" value="Unassembled WGS sequence"/>
</dbReference>
<dbReference type="AlphaFoldDB" id="A0A8J2REA2"/>
<reference evidence="1" key="1">
    <citation type="submission" date="2021-11" db="EMBL/GenBank/DDBJ databases">
        <authorList>
            <person name="Schell T."/>
        </authorList>
    </citation>
    <scope>NUCLEOTIDE SEQUENCE</scope>
    <source>
        <strain evidence="1">M5</strain>
    </source>
</reference>
<comment type="caution">
    <text evidence="1">The sequence shown here is derived from an EMBL/GenBank/DDBJ whole genome shotgun (WGS) entry which is preliminary data.</text>
</comment>
<evidence type="ECO:0000313" key="2">
    <source>
        <dbReference type="Proteomes" id="UP000789390"/>
    </source>
</evidence>
<sequence length="93" mass="11113">MIEFATGKNEERVAIIVSGYWNYVYKRLYWLMSKGCGRKFVANLEINQHWYIKWLRCLDRAETPTAMASLPSSYLRDAYKEHSESHYWSDKLP</sequence>
<name>A0A8J2REA2_9CRUS</name>
<gene>
    <name evidence="1" type="ORF">DGAL_LOCUS3391</name>
</gene>
<dbReference type="EMBL" id="CAKKLH010000051">
    <property type="protein sequence ID" value="CAH0101090.1"/>
    <property type="molecule type" value="Genomic_DNA"/>
</dbReference>
<proteinExistence type="predicted"/>
<organism evidence="1 2">
    <name type="scientific">Daphnia galeata</name>
    <dbReference type="NCBI Taxonomy" id="27404"/>
    <lineage>
        <taxon>Eukaryota</taxon>
        <taxon>Metazoa</taxon>
        <taxon>Ecdysozoa</taxon>
        <taxon>Arthropoda</taxon>
        <taxon>Crustacea</taxon>
        <taxon>Branchiopoda</taxon>
        <taxon>Diplostraca</taxon>
        <taxon>Cladocera</taxon>
        <taxon>Anomopoda</taxon>
        <taxon>Daphniidae</taxon>
        <taxon>Daphnia</taxon>
    </lineage>
</organism>
<accession>A0A8J2REA2</accession>
<protein>
    <submittedName>
        <fullName evidence="1">Uncharacterized protein</fullName>
    </submittedName>
</protein>
<evidence type="ECO:0000313" key="1">
    <source>
        <dbReference type="EMBL" id="CAH0101090.1"/>
    </source>
</evidence>
<keyword evidence="2" id="KW-1185">Reference proteome</keyword>